<evidence type="ECO:0000259" key="3">
    <source>
        <dbReference type="Pfam" id="PF02275"/>
    </source>
</evidence>
<dbReference type="CDD" id="cd00542">
    <property type="entry name" value="Ntn_PVA"/>
    <property type="match status" value="1"/>
</dbReference>
<evidence type="ECO:0000313" key="5">
    <source>
        <dbReference type="Proteomes" id="UP001211987"/>
    </source>
</evidence>
<accession>A0A9Q7MNI5</accession>
<organism evidence="4 5">
    <name type="scientific">Thomasclavelia ramosa</name>
    <dbReference type="NCBI Taxonomy" id="1547"/>
    <lineage>
        <taxon>Bacteria</taxon>
        <taxon>Bacillati</taxon>
        <taxon>Bacillota</taxon>
        <taxon>Erysipelotrichia</taxon>
        <taxon>Erysipelotrichales</taxon>
        <taxon>Coprobacillaceae</taxon>
        <taxon>Thomasclavelia</taxon>
    </lineage>
</organism>
<dbReference type="InterPro" id="IPR029055">
    <property type="entry name" value="Ntn_hydrolases_N"/>
</dbReference>
<name>A0A9Q7MNI5_9FIRM</name>
<feature type="domain" description="Choloylglycine hydrolase/NAAA C-terminal" evidence="3">
    <location>
        <begin position="2"/>
        <end position="307"/>
    </location>
</feature>
<proteinExistence type="inferred from homology"/>
<dbReference type="Pfam" id="PF02275">
    <property type="entry name" value="CBAH"/>
    <property type="match status" value="1"/>
</dbReference>
<dbReference type="AlphaFoldDB" id="A0A9Q7MNI5"/>
<evidence type="ECO:0000256" key="2">
    <source>
        <dbReference type="ARBA" id="ARBA00022801"/>
    </source>
</evidence>
<dbReference type="SUPFAM" id="SSF56235">
    <property type="entry name" value="N-terminal nucleophile aminohydrolases (Ntn hydrolases)"/>
    <property type="match status" value="1"/>
</dbReference>
<dbReference type="PANTHER" id="PTHR35527">
    <property type="entry name" value="CHOLOYLGLYCINE HYDROLASE"/>
    <property type="match status" value="1"/>
</dbReference>
<dbReference type="InterPro" id="IPR052193">
    <property type="entry name" value="Peptidase_C59"/>
</dbReference>
<gene>
    <name evidence="4" type="ORF">PM738_06190</name>
</gene>
<dbReference type="InterPro" id="IPR029132">
    <property type="entry name" value="CBAH/NAAA_C"/>
</dbReference>
<dbReference type="EMBL" id="JAQLKE010000007">
    <property type="protein sequence ID" value="MDB7083382.1"/>
    <property type="molecule type" value="Genomic_DNA"/>
</dbReference>
<evidence type="ECO:0000256" key="1">
    <source>
        <dbReference type="ARBA" id="ARBA00006625"/>
    </source>
</evidence>
<dbReference type="GO" id="GO:0016787">
    <property type="term" value="F:hydrolase activity"/>
    <property type="evidence" value="ECO:0007669"/>
    <property type="project" value="UniProtKB-KW"/>
</dbReference>
<reference evidence="4" key="1">
    <citation type="submission" date="2023-01" db="EMBL/GenBank/DDBJ databases">
        <title>Human gut microbiome strain richness.</title>
        <authorList>
            <person name="Chen-Liaw A."/>
        </authorList>
    </citation>
    <scope>NUCLEOTIDE SEQUENCE</scope>
    <source>
        <strain evidence="4">1001217st2_G6_1001217B_191108</strain>
    </source>
</reference>
<dbReference type="PANTHER" id="PTHR35527:SF2">
    <property type="entry name" value="HYDROLASE"/>
    <property type="match status" value="1"/>
</dbReference>
<comment type="caution">
    <text evidence="4">The sequence shown here is derived from an EMBL/GenBank/DDBJ whole genome shotgun (WGS) entry which is preliminary data.</text>
</comment>
<dbReference type="RefSeq" id="WP_118143526.1">
    <property type="nucleotide sequence ID" value="NZ_BAABXX010000001.1"/>
</dbReference>
<sequence length="334" mass="38068">MCTAIKIYSDNGDIYFGRTMDFSFELNPELYYIPAKYQWRNVLNTHDIENKYNILGIGQDVSPVALSDGVNDHGFAVAALYFSGFAQYDGLKKDNTSIIPIAAFELVYFLLSQCASVKEAQELIKVIKIIGVEDSITHIAAPLHWIISDANNNCMVIEKTIDGLHAINNPIGVLANSPDFSWHMTNLRNYYNLSPYQFQEAIWNNIKLTPFGQGAGTLGLPGDYTPPSRFIRAAFQKTYTDIPIDRHQAVITCFRIMETVSIPKGVVITANQTSDYTQYTMFINLATREYYFKTYWNNQITRVEFPQYDEKNMKMLSLGPLNQTIEFKTRSIFL</sequence>
<evidence type="ECO:0000313" key="4">
    <source>
        <dbReference type="EMBL" id="MDB7083382.1"/>
    </source>
</evidence>
<comment type="similarity">
    <text evidence="1">Belongs to the peptidase C59 family.</text>
</comment>
<dbReference type="Gene3D" id="3.60.60.10">
    <property type="entry name" value="Penicillin V Acylase, Chain A"/>
    <property type="match status" value="1"/>
</dbReference>
<dbReference type="Proteomes" id="UP001211987">
    <property type="component" value="Unassembled WGS sequence"/>
</dbReference>
<protein>
    <submittedName>
        <fullName evidence="4">Choloylglycine hydrolase family protein</fullName>
    </submittedName>
</protein>
<keyword evidence="2 4" id="KW-0378">Hydrolase</keyword>